<dbReference type="PANTHER" id="PTHR33359:SF1">
    <property type="entry name" value="MOLYBDOPTERIN SYNTHASE SULFUR CARRIER SUBUNIT"/>
    <property type="match status" value="1"/>
</dbReference>
<accession>A0A127QX24</accession>
<proteinExistence type="inferred from homology"/>
<dbReference type="EMBL" id="CP013236">
    <property type="protein sequence ID" value="AMP14623.1"/>
    <property type="molecule type" value="Genomic_DNA"/>
</dbReference>
<dbReference type="STRING" id="279113.CPter91_2957"/>
<dbReference type="Pfam" id="PF02597">
    <property type="entry name" value="ThiS"/>
    <property type="match status" value="1"/>
</dbReference>
<dbReference type="UniPathway" id="UPA00344"/>
<dbReference type="PANTHER" id="PTHR33359">
    <property type="entry name" value="MOLYBDOPTERIN SYNTHASE SULFUR CARRIER SUBUNIT"/>
    <property type="match status" value="1"/>
</dbReference>
<keyword evidence="1" id="KW-0547">Nucleotide-binding</keyword>
<comment type="similarity">
    <text evidence="2">Belongs to the MoaD family.</text>
</comment>
<dbReference type="CDD" id="cd00754">
    <property type="entry name" value="Ubl_MoaD"/>
    <property type="match status" value="1"/>
</dbReference>
<evidence type="ECO:0000313" key="4">
    <source>
        <dbReference type="EMBL" id="AMP05303.1"/>
    </source>
</evidence>
<gene>
    <name evidence="4" type="primary">moaD</name>
    <name evidence="5" type="ORF">CPter291_2366</name>
    <name evidence="4" type="ORF">CPter91_2957</name>
</gene>
<dbReference type="Proteomes" id="UP000074914">
    <property type="component" value="Chromosome"/>
</dbReference>
<organism evidence="4 6">
    <name type="scientific">Collimonas pratensis</name>
    <dbReference type="NCBI Taxonomy" id="279113"/>
    <lineage>
        <taxon>Bacteria</taxon>
        <taxon>Pseudomonadati</taxon>
        <taxon>Pseudomonadota</taxon>
        <taxon>Betaproteobacteria</taxon>
        <taxon>Burkholderiales</taxon>
        <taxon>Oxalobacteraceae</taxon>
        <taxon>Collimonas</taxon>
    </lineage>
</organism>
<dbReference type="Gene3D" id="3.10.20.30">
    <property type="match status" value="1"/>
</dbReference>
<dbReference type="InterPro" id="IPR044672">
    <property type="entry name" value="MOCS2A"/>
</dbReference>
<dbReference type="GO" id="GO:1990133">
    <property type="term" value="C:molybdopterin adenylyltransferase complex"/>
    <property type="evidence" value="ECO:0007669"/>
    <property type="project" value="TreeGrafter"/>
</dbReference>
<evidence type="ECO:0000256" key="1">
    <source>
        <dbReference type="ARBA" id="ARBA00022741"/>
    </source>
</evidence>
<dbReference type="EMBL" id="CP013234">
    <property type="protein sequence ID" value="AMP05303.1"/>
    <property type="molecule type" value="Genomic_DNA"/>
</dbReference>
<sequence>MSLFNNENAMKIELRFFASLRETLKQSQEVLELPEAATTVGAVRAHLRARGGVWAEALADGRALRMAFNQELANADTVVTDGGEVAFFPPVTGG</sequence>
<dbReference type="SUPFAM" id="SSF54285">
    <property type="entry name" value="MoaD/ThiS"/>
    <property type="match status" value="1"/>
</dbReference>
<dbReference type="InterPro" id="IPR016155">
    <property type="entry name" value="Mopterin_synth/thiamin_S_b"/>
</dbReference>
<dbReference type="GO" id="GO:0006777">
    <property type="term" value="P:Mo-molybdopterin cofactor biosynthetic process"/>
    <property type="evidence" value="ECO:0007669"/>
    <property type="project" value="InterPro"/>
</dbReference>
<evidence type="ECO:0000313" key="6">
    <source>
        <dbReference type="Proteomes" id="UP000074561"/>
    </source>
</evidence>
<dbReference type="InterPro" id="IPR003749">
    <property type="entry name" value="ThiS/MoaD-like"/>
</dbReference>
<reference evidence="6 7" key="1">
    <citation type="submission" date="2015-11" db="EMBL/GenBank/DDBJ databases">
        <title>Exploring the genomic traits of fungus-feeding bacterial genus Collimonas.</title>
        <authorList>
            <person name="Song C."/>
            <person name="Schmidt R."/>
            <person name="de Jager V."/>
            <person name="Krzyzanowska D."/>
            <person name="Jongedijk E."/>
            <person name="Cankar K."/>
            <person name="Beekwilder J."/>
            <person name="van Veen A."/>
            <person name="de Boer W."/>
            <person name="van Veen J.A."/>
            <person name="Garbeva P."/>
        </authorList>
    </citation>
    <scope>NUCLEOTIDE SEQUENCE [LARGE SCALE GENOMIC DNA]</scope>
    <source>
        <strain evidence="5 7">Ter291</strain>
        <strain evidence="4 6">Ter91</strain>
    </source>
</reference>
<dbReference type="GO" id="GO:0000166">
    <property type="term" value="F:nucleotide binding"/>
    <property type="evidence" value="ECO:0007669"/>
    <property type="project" value="UniProtKB-KW"/>
</dbReference>
<keyword evidence="7" id="KW-1185">Reference proteome</keyword>
<evidence type="ECO:0000256" key="3">
    <source>
        <dbReference type="ARBA" id="ARBA00024247"/>
    </source>
</evidence>
<name>A0A127QX24_9BURK</name>
<dbReference type="InterPro" id="IPR012675">
    <property type="entry name" value="Beta-grasp_dom_sf"/>
</dbReference>
<dbReference type="NCBIfam" id="TIGR01682">
    <property type="entry name" value="moaD"/>
    <property type="match status" value="1"/>
</dbReference>
<dbReference type="PATRIC" id="fig|279113.10.peg.2359"/>
<evidence type="ECO:0000313" key="5">
    <source>
        <dbReference type="EMBL" id="AMP14623.1"/>
    </source>
</evidence>
<evidence type="ECO:0000256" key="2">
    <source>
        <dbReference type="ARBA" id="ARBA00024200"/>
    </source>
</evidence>
<protein>
    <recommendedName>
        <fullName evidence="3">Molybdopterin synthase sulfur carrier subunit</fullName>
    </recommendedName>
</protein>
<evidence type="ECO:0000313" key="7">
    <source>
        <dbReference type="Proteomes" id="UP000074914"/>
    </source>
</evidence>
<dbReference type="KEGG" id="cpra:CPter91_2957"/>
<dbReference type="AlphaFoldDB" id="A0A127QX24"/>
<dbReference type="Proteomes" id="UP000074561">
    <property type="component" value="Chromosome"/>
</dbReference>